<dbReference type="CDD" id="cd09868">
    <property type="entry name" value="PIN_XPG_RAD2"/>
    <property type="match status" value="2"/>
</dbReference>
<dbReference type="InterPro" id="IPR036279">
    <property type="entry name" value="5-3_exonuclease_C_sf"/>
</dbReference>
<evidence type="ECO:0000256" key="6">
    <source>
        <dbReference type="ARBA" id="ARBA00022759"/>
    </source>
</evidence>
<feature type="region of interest" description="Disordered" evidence="12">
    <location>
        <begin position="679"/>
        <end position="709"/>
    </location>
</feature>
<keyword evidence="8" id="KW-0378">Hydrolase</keyword>
<feature type="region of interest" description="Disordered" evidence="12">
    <location>
        <begin position="375"/>
        <end position="406"/>
    </location>
</feature>
<keyword evidence="7" id="KW-0227">DNA damage</keyword>
<dbReference type="GO" id="GO:0003697">
    <property type="term" value="F:single-stranded DNA binding"/>
    <property type="evidence" value="ECO:0007669"/>
    <property type="project" value="InterPro"/>
</dbReference>
<comment type="subcellular location">
    <subcellularLocation>
        <location evidence="2">Nucleus</location>
    </subcellularLocation>
</comment>
<evidence type="ECO:0000256" key="7">
    <source>
        <dbReference type="ARBA" id="ARBA00022763"/>
    </source>
</evidence>
<keyword evidence="10" id="KW-0234">DNA repair</keyword>
<dbReference type="InterPro" id="IPR006085">
    <property type="entry name" value="XPG_DNA_repair_N"/>
</dbReference>
<dbReference type="InterPro" id="IPR008918">
    <property type="entry name" value="HhH2"/>
</dbReference>
<dbReference type="PRINTS" id="PR00066">
    <property type="entry name" value="XRODRMPGMNTG"/>
</dbReference>
<evidence type="ECO:0000256" key="9">
    <source>
        <dbReference type="ARBA" id="ARBA00022842"/>
    </source>
</evidence>
<feature type="compositionally biased region" description="Basic and acidic residues" evidence="12">
    <location>
        <begin position="441"/>
        <end position="457"/>
    </location>
</feature>
<name>A0A1Q3AED3_ZYGRO</name>
<organism evidence="15 16">
    <name type="scientific">Zygosaccharomyces rouxii</name>
    <dbReference type="NCBI Taxonomy" id="4956"/>
    <lineage>
        <taxon>Eukaryota</taxon>
        <taxon>Fungi</taxon>
        <taxon>Dikarya</taxon>
        <taxon>Ascomycota</taxon>
        <taxon>Saccharomycotina</taxon>
        <taxon>Saccharomycetes</taxon>
        <taxon>Saccharomycetales</taxon>
        <taxon>Saccharomycetaceae</taxon>
        <taxon>Zygosaccharomyces</taxon>
    </lineage>
</organism>
<feature type="compositionally biased region" description="Basic and acidic residues" evidence="12">
    <location>
        <begin position="590"/>
        <end position="604"/>
    </location>
</feature>
<keyword evidence="9" id="KW-0460">Magnesium</keyword>
<dbReference type="GO" id="GO:0016788">
    <property type="term" value="F:hydrolase activity, acting on ester bonds"/>
    <property type="evidence" value="ECO:0007669"/>
    <property type="project" value="InterPro"/>
</dbReference>
<dbReference type="SUPFAM" id="SSF88723">
    <property type="entry name" value="PIN domain-like"/>
    <property type="match status" value="1"/>
</dbReference>
<dbReference type="SMART" id="SM00485">
    <property type="entry name" value="XPGN"/>
    <property type="match status" value="1"/>
</dbReference>
<dbReference type="AlphaFoldDB" id="A0A1Q3AED3"/>
<feature type="region of interest" description="Disordered" evidence="12">
    <location>
        <begin position="583"/>
        <end position="624"/>
    </location>
</feature>
<gene>
    <name evidence="15" type="ORF">ZYGR_0AK03350</name>
</gene>
<dbReference type="CDD" id="cd09904">
    <property type="entry name" value="H3TH_XPG"/>
    <property type="match status" value="1"/>
</dbReference>
<dbReference type="FunFam" id="3.40.50.1010:FF:000046">
    <property type="entry name" value="RAD2p Single-stranded DNA endonuclease"/>
    <property type="match status" value="1"/>
</dbReference>
<keyword evidence="4" id="KW-0540">Nuclease</keyword>
<keyword evidence="11" id="KW-0539">Nucleus</keyword>
<feature type="region of interest" description="Disordered" evidence="12">
    <location>
        <begin position="332"/>
        <end position="351"/>
    </location>
</feature>
<feature type="region of interest" description="Disordered" evidence="12">
    <location>
        <begin position="441"/>
        <end position="476"/>
    </location>
</feature>
<dbReference type="SUPFAM" id="SSF47807">
    <property type="entry name" value="5' to 3' exonuclease, C-terminal subdomain"/>
    <property type="match status" value="1"/>
</dbReference>
<dbReference type="Gene3D" id="3.40.50.1010">
    <property type="entry name" value="5'-nuclease"/>
    <property type="match status" value="2"/>
</dbReference>
<dbReference type="PANTHER" id="PTHR16171:SF7">
    <property type="entry name" value="DNA REPAIR PROTEIN RAD2"/>
    <property type="match status" value="1"/>
</dbReference>
<dbReference type="FunFam" id="1.10.150.20:FF:000057">
    <property type="entry name" value="RAD2p Single-stranded DNA endonuclease"/>
    <property type="match status" value="1"/>
</dbReference>
<keyword evidence="6" id="KW-0255">Endonuclease</keyword>
<accession>A0A1Q3AED3</accession>
<dbReference type="EMBL" id="BDGX01000037">
    <property type="protein sequence ID" value="GAV53833.1"/>
    <property type="molecule type" value="Genomic_DNA"/>
</dbReference>
<dbReference type="PRINTS" id="PR00853">
    <property type="entry name" value="XPGRADSUPER"/>
</dbReference>
<comment type="similarity">
    <text evidence="3">Belongs to the XPG/RAD2 endonuclease family. XPG subfamily.</text>
</comment>
<evidence type="ECO:0000256" key="1">
    <source>
        <dbReference type="ARBA" id="ARBA00001946"/>
    </source>
</evidence>
<evidence type="ECO:0000259" key="13">
    <source>
        <dbReference type="SMART" id="SM00484"/>
    </source>
</evidence>
<feature type="compositionally biased region" description="Polar residues" evidence="12">
    <location>
        <begin position="610"/>
        <end position="624"/>
    </location>
</feature>
<feature type="region of interest" description="Disordered" evidence="12">
    <location>
        <begin position="115"/>
        <end position="142"/>
    </location>
</feature>
<evidence type="ECO:0008006" key="17">
    <source>
        <dbReference type="Google" id="ProtNLM"/>
    </source>
</evidence>
<proteinExistence type="inferred from homology"/>
<dbReference type="PROSITE" id="PS00842">
    <property type="entry name" value="XPG_2"/>
    <property type="match status" value="1"/>
</dbReference>
<dbReference type="InterPro" id="IPR006084">
    <property type="entry name" value="XPG/Rad2"/>
</dbReference>
<dbReference type="Pfam" id="PF00752">
    <property type="entry name" value="XPG_N"/>
    <property type="match status" value="1"/>
</dbReference>
<evidence type="ECO:0000256" key="10">
    <source>
        <dbReference type="ARBA" id="ARBA00023204"/>
    </source>
</evidence>
<evidence type="ECO:0000256" key="8">
    <source>
        <dbReference type="ARBA" id="ARBA00022801"/>
    </source>
</evidence>
<feature type="compositionally biased region" description="Low complexity" evidence="12">
    <location>
        <begin position="459"/>
        <end position="469"/>
    </location>
</feature>
<dbReference type="InterPro" id="IPR019974">
    <property type="entry name" value="XPG_CS"/>
</dbReference>
<feature type="region of interest" description="Disordered" evidence="12">
    <location>
        <begin position="492"/>
        <end position="553"/>
    </location>
</feature>
<comment type="cofactor">
    <cofactor evidence="1">
        <name>Mg(2+)</name>
        <dbReference type="ChEBI" id="CHEBI:18420"/>
    </cofactor>
</comment>
<dbReference type="GO" id="GO:0004520">
    <property type="term" value="F:DNA endonuclease activity"/>
    <property type="evidence" value="ECO:0007669"/>
    <property type="project" value="TreeGrafter"/>
</dbReference>
<dbReference type="Pfam" id="PF00867">
    <property type="entry name" value="XPG_I"/>
    <property type="match status" value="1"/>
</dbReference>
<evidence type="ECO:0000256" key="11">
    <source>
        <dbReference type="ARBA" id="ARBA00023242"/>
    </source>
</evidence>
<dbReference type="GO" id="GO:0005634">
    <property type="term" value="C:nucleus"/>
    <property type="evidence" value="ECO:0007669"/>
    <property type="project" value="UniProtKB-SubCell"/>
</dbReference>
<dbReference type="Proteomes" id="UP000187013">
    <property type="component" value="Unassembled WGS sequence"/>
</dbReference>
<feature type="domain" description="XPG-I" evidence="13">
    <location>
        <begin position="785"/>
        <end position="854"/>
    </location>
</feature>
<comment type="caution">
    <text evidence="15">The sequence shown here is derived from an EMBL/GenBank/DDBJ whole genome shotgun (WGS) entry which is preliminary data.</text>
</comment>
<evidence type="ECO:0000259" key="14">
    <source>
        <dbReference type="SMART" id="SM00485"/>
    </source>
</evidence>
<sequence length="1036" mass="118651">MGVHSFWDVVGPTARPVRLESLQDRKMAVDASIWIYQFLKAVRDQEGNALKHSHIVGFFRRICKLLYFGIKPVFVFDGGVPALKQDTIRQRKERRQGKRDSAAVTARKLLAIQLQKQQEASEKNTSSKTPKKQDHEKTSAELFRPQDEWHLPQIPGFKYDVDDQRVVSASNYEDVVNSMDDELEGIDLDSINPSSPEFDELPKSTQYMIISKLRLRSRLRMGYTKEQLEQLFPNSMDFSKFQIDMVRRRNFFTQKLMNVTGIHDGGASRLDQEVVNRISGQLHKEYRLTKTDKGWALGLGELDGSESDKAIVLDDKDVETLKSFGHKVTTTSVQENVDSNRGDEENEDDFEWEDVDVKPRNNKPVEDFSLNAARLPQLSRESSTAGGKSFLDTRPSQASPLKKSHGPTNVIEIDEEEENDEDYRKQIEDMELREALQKSKLEDRLRRAAQESAKVRAQEANAVAENNGGADDDDDDNYLKQIEEIETMEAIQRSRMEEQARQERDKQIQEKNNAWREAIENNAKELSVDKPALPQEQPPPPPPTTTTASMNKNLPTESEQNLNFILGKIPDFDLSNGGSFLFQDTNSAAKDTKTNEEDKDKKPPAEMPSWFQTGSGQTANPFTSSNFVYDKEVSEPNTNGNAADVLQRVTGLEDGKELENLEEPEQGQDDEVHVIAELHNVDDETADEKRQADDSFSSTRDLESQGPNRAPLVFDYDFLEDDEENIAENMRKEEQEFSTFKNVLNNRVVDNAFMEDELYDQQTKDKRDSDEVTADMITDVQDLLSRFGVPYITAPMEAEAQCATLMRDHLVDGVITDDSDVFLFGGNKVYKNMFSERNYVEYYDAESIYKNLGLDRNGMIDLAQLLGSDYTNGIKGMGPVSGMEVIAEFGSLKEFREWHNQGQFDKKKQEQENKFQKELRRRLVKNEIILDENFPSETVKNAYLNPEVDNDKTEFVWGTPDLDMLRSFFKRKVGWPQEKTDEVLVPLIRDMNKRRKSKQSTITEFFPREYIQGQRNLNLGKRLSTASGKLKKRKLK</sequence>
<dbReference type="Gene3D" id="1.10.150.20">
    <property type="entry name" value="5' to 3' exonuclease, C-terminal subdomain"/>
    <property type="match status" value="1"/>
</dbReference>
<evidence type="ECO:0000256" key="5">
    <source>
        <dbReference type="ARBA" id="ARBA00022723"/>
    </source>
</evidence>
<dbReference type="GO" id="GO:0046872">
    <property type="term" value="F:metal ion binding"/>
    <property type="evidence" value="ECO:0007669"/>
    <property type="project" value="UniProtKB-KW"/>
</dbReference>
<dbReference type="InterPro" id="IPR001044">
    <property type="entry name" value="XPG/Rad2_eukaryotes"/>
</dbReference>
<evidence type="ECO:0000256" key="12">
    <source>
        <dbReference type="SAM" id="MobiDB-lite"/>
    </source>
</evidence>
<dbReference type="GO" id="GO:0006289">
    <property type="term" value="P:nucleotide-excision repair"/>
    <property type="evidence" value="ECO:0007669"/>
    <property type="project" value="InterPro"/>
</dbReference>
<dbReference type="InterPro" id="IPR029060">
    <property type="entry name" value="PIN-like_dom_sf"/>
</dbReference>
<evidence type="ECO:0000256" key="4">
    <source>
        <dbReference type="ARBA" id="ARBA00022722"/>
    </source>
</evidence>
<evidence type="ECO:0000256" key="2">
    <source>
        <dbReference type="ARBA" id="ARBA00004123"/>
    </source>
</evidence>
<feature type="compositionally biased region" description="Basic and acidic residues" evidence="12">
    <location>
        <begin position="679"/>
        <end position="693"/>
    </location>
</feature>
<dbReference type="OrthoDB" id="31113at2759"/>
<dbReference type="SMART" id="SM00279">
    <property type="entry name" value="HhH2"/>
    <property type="match status" value="1"/>
</dbReference>
<protein>
    <recommendedName>
        <fullName evidence="17">DNA repair protein RAD2</fullName>
    </recommendedName>
</protein>
<feature type="domain" description="XPG N-terminal" evidence="14">
    <location>
        <begin position="1"/>
        <end position="98"/>
    </location>
</feature>
<evidence type="ECO:0000256" key="3">
    <source>
        <dbReference type="ARBA" id="ARBA00005283"/>
    </source>
</evidence>
<dbReference type="InterPro" id="IPR006086">
    <property type="entry name" value="XPG-I_dom"/>
</dbReference>
<evidence type="ECO:0000313" key="15">
    <source>
        <dbReference type="EMBL" id="GAV53833.1"/>
    </source>
</evidence>
<reference evidence="15 16" key="1">
    <citation type="submission" date="2016-08" db="EMBL/GenBank/DDBJ databases">
        <title>Draft genome sequence of allopolyploid Zygosaccharomyces rouxii.</title>
        <authorList>
            <person name="Watanabe J."/>
            <person name="Uehara K."/>
            <person name="Mogi Y."/>
            <person name="Tsukioka Y."/>
        </authorList>
    </citation>
    <scope>NUCLEOTIDE SEQUENCE [LARGE SCALE GENOMIC DNA]</scope>
    <source>
        <strain evidence="15 16">NBRC 110957</strain>
    </source>
</reference>
<feature type="compositionally biased region" description="Basic and acidic residues" evidence="12">
    <location>
        <begin position="492"/>
        <end position="528"/>
    </location>
</feature>
<keyword evidence="5" id="KW-0479">Metal-binding</keyword>
<dbReference type="PANTHER" id="PTHR16171">
    <property type="entry name" value="DNA REPAIR PROTEIN COMPLEMENTING XP-G CELLS-RELATED"/>
    <property type="match status" value="1"/>
</dbReference>
<dbReference type="SMART" id="SM00484">
    <property type="entry name" value="XPGI"/>
    <property type="match status" value="1"/>
</dbReference>
<dbReference type="PROSITE" id="PS00841">
    <property type="entry name" value="XPG_1"/>
    <property type="match status" value="1"/>
</dbReference>
<feature type="compositionally biased region" description="Polar residues" evidence="12">
    <location>
        <begin position="115"/>
        <end position="128"/>
    </location>
</feature>
<feature type="compositionally biased region" description="Basic and acidic residues" evidence="12">
    <location>
        <begin position="131"/>
        <end position="142"/>
    </location>
</feature>
<evidence type="ECO:0000313" key="16">
    <source>
        <dbReference type="Proteomes" id="UP000187013"/>
    </source>
</evidence>